<evidence type="ECO:0000256" key="1">
    <source>
        <dbReference type="SAM" id="MobiDB-lite"/>
    </source>
</evidence>
<accession>A0AAQ3KKX4</accession>
<feature type="compositionally biased region" description="Low complexity" evidence="1">
    <location>
        <begin position="608"/>
        <end position="618"/>
    </location>
</feature>
<evidence type="ECO:0000313" key="2">
    <source>
        <dbReference type="EMBL" id="WOL07712.1"/>
    </source>
</evidence>
<feature type="region of interest" description="Disordered" evidence="1">
    <location>
        <begin position="608"/>
        <end position="632"/>
    </location>
</feature>
<dbReference type="EMBL" id="CP136894">
    <property type="protein sequence ID" value="WOL07712.1"/>
    <property type="molecule type" value="Genomic_DNA"/>
</dbReference>
<organism evidence="2 3">
    <name type="scientific">Canna indica</name>
    <name type="common">Indian-shot</name>
    <dbReference type="NCBI Taxonomy" id="4628"/>
    <lineage>
        <taxon>Eukaryota</taxon>
        <taxon>Viridiplantae</taxon>
        <taxon>Streptophyta</taxon>
        <taxon>Embryophyta</taxon>
        <taxon>Tracheophyta</taxon>
        <taxon>Spermatophyta</taxon>
        <taxon>Magnoliopsida</taxon>
        <taxon>Liliopsida</taxon>
        <taxon>Zingiberales</taxon>
        <taxon>Cannaceae</taxon>
        <taxon>Canna</taxon>
    </lineage>
</organism>
<dbReference type="Proteomes" id="UP001327560">
    <property type="component" value="Chromosome 5"/>
</dbReference>
<dbReference type="AlphaFoldDB" id="A0AAQ3KKX4"/>
<gene>
    <name evidence="2" type="ORF">Cni_G16459</name>
</gene>
<evidence type="ECO:0000313" key="3">
    <source>
        <dbReference type="Proteomes" id="UP001327560"/>
    </source>
</evidence>
<sequence length="725" mass="80373">MDATVAAAATATTALHRYLLSSLKQWLYDGVMEFDMVIRHSHLNSMTLLDSSSSQFLHINHPIFEFSFHNNSIPQHLWSRLERSPSQRVILSFSAKYHCRSNSDLRQYHFHCSFAPAGSGYRPLQRNRARRAPSSMFTWSRMLAARIRPPLPSGGSLVGLPSMSCLLVSCVVLVINVGHNGPSLRGRHVLPQKQHRGDKASLGSVEDDSEIRMRFDVPRPLKEEVRVLVEEVFGIKRLWVCRTILFTLRLVSSDKGKPSLLVVASVDPSHLLKEKMDESLVSDSVKKRLHMQNEVLKWLVEFSDKLHHRAKDIAMEVNGLLDQAGVVELDLKNTTNTLWNLSRNLVIDHKISDKDGTAHPIKDHVEGSAQASIPAQDYEKDILPRYKSALSLGLASCKKHLHGTGRNHTSSIFRKTASAYSLLPHIIGSEEFIHDNSCGITENLSVRNPLLDFGLIVESKQASSTAEEPPNLFGPDLFGIQGGSSGKVMADPLASAATDFKAMLEAALLNPYKFYDDETLPVHDVRATKLETGETNKDVVGSSGEHEAVGHGTYEQLNNTAEEEKLVAGGNVLPDTHAHDFYSALVGGSLFDIEEDLLSFEQKDPAEVSSNVAESSSSHFGIKDTDELPNDTHSSSINTAFCDSYEYLIAHVEEDNLVCNNEEESGERSSEEVNFEKNDRQKPSYSEDSGSSSLYAICDEILPVMESCKTDCDLFEKGESKKSSQ</sequence>
<keyword evidence="3" id="KW-1185">Reference proteome</keyword>
<protein>
    <submittedName>
        <fullName evidence="2">Uncharacterized protein</fullName>
    </submittedName>
</protein>
<proteinExistence type="predicted"/>
<reference evidence="2 3" key="1">
    <citation type="submission" date="2023-10" db="EMBL/GenBank/DDBJ databases">
        <title>Chromosome-scale genome assembly provides insights into flower coloration mechanisms of Canna indica.</title>
        <authorList>
            <person name="Li C."/>
        </authorList>
    </citation>
    <scope>NUCLEOTIDE SEQUENCE [LARGE SCALE GENOMIC DNA]</scope>
    <source>
        <tissue evidence="2">Flower</tissue>
    </source>
</reference>
<name>A0AAQ3KKX4_9LILI</name>
<feature type="region of interest" description="Disordered" evidence="1">
    <location>
        <begin position="661"/>
        <end position="691"/>
    </location>
</feature>
<feature type="compositionally biased region" description="Basic and acidic residues" evidence="1">
    <location>
        <begin position="666"/>
        <end position="682"/>
    </location>
</feature>